<evidence type="ECO:0000313" key="11">
    <source>
        <dbReference type="Proteomes" id="UP000316079"/>
    </source>
</evidence>
<reference evidence="10 11" key="1">
    <citation type="journal article" date="2019" name="Sci. Data">
        <title>Hybrid genome assembly and annotation of Danionella translucida.</title>
        <authorList>
            <person name="Kadobianskyi M."/>
            <person name="Schulze L."/>
            <person name="Schuelke M."/>
            <person name="Judkewitz B."/>
        </authorList>
    </citation>
    <scope>NUCLEOTIDE SEQUENCE [LARGE SCALE GENOMIC DNA]</scope>
    <source>
        <strain evidence="10 11">Bolton</strain>
    </source>
</reference>
<keyword evidence="5" id="KW-0106">Calcium</keyword>
<organism evidence="10 11">
    <name type="scientific">Danionella cerebrum</name>
    <dbReference type="NCBI Taxonomy" id="2873325"/>
    <lineage>
        <taxon>Eukaryota</taxon>
        <taxon>Metazoa</taxon>
        <taxon>Chordata</taxon>
        <taxon>Craniata</taxon>
        <taxon>Vertebrata</taxon>
        <taxon>Euteleostomi</taxon>
        <taxon>Actinopterygii</taxon>
        <taxon>Neopterygii</taxon>
        <taxon>Teleostei</taxon>
        <taxon>Ostariophysi</taxon>
        <taxon>Cypriniformes</taxon>
        <taxon>Danionidae</taxon>
        <taxon>Danioninae</taxon>
        <taxon>Danionella</taxon>
    </lineage>
</organism>
<dbReference type="PROSITE" id="PS51257">
    <property type="entry name" value="PROKAR_LIPOPROTEIN"/>
    <property type="match status" value="1"/>
</dbReference>
<feature type="signal peptide" evidence="8">
    <location>
        <begin position="1"/>
        <end position="21"/>
    </location>
</feature>
<dbReference type="PANTHER" id="PTHR10342">
    <property type="entry name" value="ARYLSULFATASE"/>
    <property type="match status" value="1"/>
</dbReference>
<evidence type="ECO:0000313" key="10">
    <source>
        <dbReference type="EMBL" id="TRY65205.1"/>
    </source>
</evidence>
<comment type="similarity">
    <text evidence="2">Belongs to the sulfatase family.</text>
</comment>
<comment type="cofactor">
    <cofactor evidence="1">
        <name>Ca(2+)</name>
        <dbReference type="ChEBI" id="CHEBI:29108"/>
    </cofactor>
</comment>
<feature type="domain" description="Sulfatase N-terminal" evidence="9">
    <location>
        <begin position="76"/>
        <end position="128"/>
    </location>
</feature>
<dbReference type="InterPro" id="IPR024607">
    <property type="entry name" value="Sulfatase_CS"/>
</dbReference>
<keyword evidence="6" id="KW-0325">Glycoprotein</keyword>
<dbReference type="EMBL" id="SRMA01026939">
    <property type="protein sequence ID" value="TRY65205.1"/>
    <property type="molecule type" value="Genomic_DNA"/>
</dbReference>
<evidence type="ECO:0000256" key="6">
    <source>
        <dbReference type="ARBA" id="ARBA00023180"/>
    </source>
</evidence>
<dbReference type="OrthoDB" id="498204at2759"/>
<name>A0A553NIF3_9TELE</name>
<comment type="caution">
    <text evidence="10">The sequence shown here is derived from an EMBL/GenBank/DDBJ whole genome shotgun (WGS) entry which is preliminary data.</text>
</comment>
<evidence type="ECO:0000256" key="8">
    <source>
        <dbReference type="SAM" id="SignalP"/>
    </source>
</evidence>
<dbReference type="Gene3D" id="3.40.720.10">
    <property type="entry name" value="Alkaline Phosphatase, subunit A"/>
    <property type="match status" value="2"/>
</dbReference>
<dbReference type="AlphaFoldDB" id="A0A553NIF3"/>
<keyword evidence="3" id="KW-0479">Metal-binding</keyword>
<dbReference type="Proteomes" id="UP000316079">
    <property type="component" value="Unassembled WGS sequence"/>
</dbReference>
<evidence type="ECO:0000256" key="1">
    <source>
        <dbReference type="ARBA" id="ARBA00001913"/>
    </source>
</evidence>
<dbReference type="GO" id="GO:0046872">
    <property type="term" value="F:metal ion binding"/>
    <property type="evidence" value="ECO:0007669"/>
    <property type="project" value="UniProtKB-KW"/>
</dbReference>
<evidence type="ECO:0000259" key="9">
    <source>
        <dbReference type="Pfam" id="PF00884"/>
    </source>
</evidence>
<dbReference type="Pfam" id="PF00884">
    <property type="entry name" value="Sulfatase"/>
    <property type="match status" value="2"/>
</dbReference>
<keyword evidence="8" id="KW-0732">Signal</keyword>
<dbReference type="PANTHER" id="PTHR10342:SF274">
    <property type="entry name" value="ARYLSULFATASE B"/>
    <property type="match status" value="1"/>
</dbReference>
<evidence type="ECO:0000256" key="7">
    <source>
        <dbReference type="SAM" id="MobiDB-lite"/>
    </source>
</evidence>
<sequence length="555" mass="61773">MAARKLETLCFLLAAAACVLAKPPPNIVFVLADDFGWNDVGYHGSEIRTPNLDLLSARGIHTGLQHEIIWPCQPYCVPLDEKLLPQILMEAGYRTHAVGKWHLGMYQRACLPTHRGFHTFFGNTPGPTPRSLTERAPDGEIDIFLRFRTPDGEVEVSLRFRAPDGEGPWRRGRSLLKVQDPGRRGYLTGSEDYYSHQRCSFITPLNLSRCALDLRDGEEVAVNFTGQYSTELFTQRATQIITGHTPDEPLFLYVALQAVHAPLQVPKRFIEPYSFIQNEHRRKYAGMVAAMDEAVGNLTLALKDAGLWDNSLLIFSTDNGGQTLSGGNNWPLRGRKWTLWEGGVRGVAFVSGPIIEQPGAVNQELMHISDWLPTIVGLAGASTNGTKPLDGFDMWDTISRGTASPRVELLHNIDPLFMDTSPCPGGDAPEELVQESLRSVGHQVDLRASEFNTSVHAALRFRNWKLLTGYPGCPLWIPPPGGSRMNSSAALKPLMLFDVQNDPEEREEISHQHPELVSFLLKRLQFYQSQAKPVQFPPDDPRCDPGPSGAWGPWQ</sequence>
<evidence type="ECO:0000256" key="5">
    <source>
        <dbReference type="ARBA" id="ARBA00022837"/>
    </source>
</evidence>
<dbReference type="InterPro" id="IPR000917">
    <property type="entry name" value="Sulfatase_N"/>
</dbReference>
<evidence type="ECO:0000256" key="3">
    <source>
        <dbReference type="ARBA" id="ARBA00022723"/>
    </source>
</evidence>
<feature type="region of interest" description="Disordered" evidence="7">
    <location>
        <begin position="532"/>
        <end position="555"/>
    </location>
</feature>
<evidence type="ECO:0000256" key="2">
    <source>
        <dbReference type="ARBA" id="ARBA00008779"/>
    </source>
</evidence>
<protein>
    <recommendedName>
        <fullName evidence="9">Sulfatase N-terminal domain-containing protein</fullName>
    </recommendedName>
</protein>
<dbReference type="SUPFAM" id="SSF53649">
    <property type="entry name" value="Alkaline phosphatase-like"/>
    <property type="match status" value="1"/>
</dbReference>
<keyword evidence="4" id="KW-0378">Hydrolase</keyword>
<accession>A0A553NIF3</accession>
<proteinExistence type="inferred from homology"/>
<dbReference type="Gene3D" id="3.30.1120.10">
    <property type="match status" value="1"/>
</dbReference>
<dbReference type="GO" id="GO:0008484">
    <property type="term" value="F:sulfuric ester hydrolase activity"/>
    <property type="evidence" value="ECO:0007669"/>
    <property type="project" value="InterPro"/>
</dbReference>
<dbReference type="CDD" id="cd16029">
    <property type="entry name" value="4-S"/>
    <property type="match status" value="1"/>
</dbReference>
<dbReference type="PROSITE" id="PS00149">
    <property type="entry name" value="SULFATASE_2"/>
    <property type="match status" value="1"/>
</dbReference>
<evidence type="ECO:0000256" key="4">
    <source>
        <dbReference type="ARBA" id="ARBA00022801"/>
    </source>
</evidence>
<feature type="domain" description="Sulfatase N-terminal" evidence="9">
    <location>
        <begin position="185"/>
        <end position="381"/>
    </location>
</feature>
<feature type="chain" id="PRO_5022001748" description="Sulfatase N-terminal domain-containing protein" evidence="8">
    <location>
        <begin position="22"/>
        <end position="555"/>
    </location>
</feature>
<keyword evidence="11" id="KW-1185">Reference proteome</keyword>
<gene>
    <name evidence="10" type="ORF">DNTS_009427</name>
</gene>
<dbReference type="InterPro" id="IPR017850">
    <property type="entry name" value="Alkaline_phosphatase_core_sf"/>
</dbReference>
<dbReference type="InterPro" id="IPR047115">
    <property type="entry name" value="ARSB"/>
</dbReference>